<comment type="cofactor">
    <cofactor evidence="1">
        <name>[4Fe-4S] cluster</name>
        <dbReference type="ChEBI" id="CHEBI:49883"/>
    </cofactor>
</comment>
<keyword evidence="8" id="KW-0411">Iron-sulfur</keyword>
<keyword evidence="12" id="KW-1185">Reference proteome</keyword>
<dbReference type="KEGG" id="epo:Epro_0806"/>
<dbReference type="CDD" id="cd01335">
    <property type="entry name" value="Radical_SAM"/>
    <property type="match status" value="1"/>
</dbReference>
<dbReference type="PROSITE" id="PS51918">
    <property type="entry name" value="RADICAL_SAM"/>
    <property type="match status" value="1"/>
</dbReference>
<dbReference type="GO" id="GO:0046872">
    <property type="term" value="F:metal ion binding"/>
    <property type="evidence" value="ECO:0007669"/>
    <property type="project" value="UniProtKB-KW"/>
</dbReference>
<evidence type="ECO:0000256" key="1">
    <source>
        <dbReference type="ARBA" id="ARBA00001966"/>
    </source>
</evidence>
<proteinExistence type="predicted"/>
<dbReference type="InterPro" id="IPR023404">
    <property type="entry name" value="rSAM_horseshoe"/>
</dbReference>
<name>A0A0G3WJW7_9BACT</name>
<organism evidence="11 12">
    <name type="scientific">Endomicrobium proavitum</name>
    <dbReference type="NCBI Taxonomy" id="1408281"/>
    <lineage>
        <taxon>Bacteria</taxon>
        <taxon>Pseudomonadati</taxon>
        <taxon>Elusimicrobiota</taxon>
        <taxon>Endomicrobiia</taxon>
        <taxon>Endomicrobiales</taxon>
        <taxon>Endomicrobiaceae</taxon>
        <taxon>Endomicrobium</taxon>
    </lineage>
</organism>
<dbReference type="SFLD" id="SFLDS00029">
    <property type="entry name" value="Radical_SAM"/>
    <property type="match status" value="1"/>
</dbReference>
<dbReference type="SFLD" id="SFLDG01061">
    <property type="entry name" value="methylthiotransferase"/>
    <property type="match status" value="1"/>
</dbReference>
<dbReference type="AlphaFoldDB" id="A0A0G3WJW7"/>
<evidence type="ECO:0000256" key="6">
    <source>
        <dbReference type="ARBA" id="ARBA00022723"/>
    </source>
</evidence>
<dbReference type="FunFam" id="3.80.30.20:FF:000001">
    <property type="entry name" value="tRNA-2-methylthio-N(6)-dimethylallyladenosine synthase 2"/>
    <property type="match status" value="1"/>
</dbReference>
<dbReference type="Pfam" id="PF04055">
    <property type="entry name" value="Radical_SAM"/>
    <property type="match status" value="1"/>
</dbReference>
<reference evidence="11 12" key="1">
    <citation type="submission" date="2014-09" db="EMBL/GenBank/DDBJ databases">
        <title>Complete genome sequence of Endomicrobium proavitum.</title>
        <authorList>
            <person name="Zheng H."/>
        </authorList>
    </citation>
    <scope>NUCLEOTIDE SEQUENCE [LARGE SCALE GENOMIC DNA]</scope>
    <source>
        <strain evidence="11 12">Rsa215</strain>
    </source>
</reference>
<dbReference type="InterPro" id="IPR038135">
    <property type="entry name" value="Methylthiotransferase_N_sf"/>
</dbReference>
<dbReference type="InterPro" id="IPR007197">
    <property type="entry name" value="rSAM"/>
</dbReference>
<dbReference type="NCBIfam" id="TIGR00089">
    <property type="entry name" value="MiaB/RimO family radical SAM methylthiotransferase"/>
    <property type="match status" value="1"/>
</dbReference>
<keyword evidence="7" id="KW-0408">Iron</keyword>
<dbReference type="Pfam" id="PF00919">
    <property type="entry name" value="UPF0004"/>
    <property type="match status" value="1"/>
</dbReference>
<keyword evidence="4 11" id="KW-0808">Transferase</keyword>
<evidence type="ECO:0000256" key="3">
    <source>
        <dbReference type="ARBA" id="ARBA00022490"/>
    </source>
</evidence>
<dbReference type="InterPro" id="IPR058240">
    <property type="entry name" value="rSAM_sf"/>
</dbReference>
<dbReference type="Proteomes" id="UP000035337">
    <property type="component" value="Chromosome"/>
</dbReference>
<evidence type="ECO:0000256" key="7">
    <source>
        <dbReference type="ARBA" id="ARBA00023004"/>
    </source>
</evidence>
<dbReference type="InterPro" id="IPR005839">
    <property type="entry name" value="Methylthiotransferase"/>
</dbReference>
<dbReference type="SMART" id="SM00729">
    <property type="entry name" value="Elp3"/>
    <property type="match status" value="1"/>
</dbReference>
<dbReference type="PROSITE" id="PS51449">
    <property type="entry name" value="MTTASE_N"/>
    <property type="match status" value="1"/>
</dbReference>
<dbReference type="Gene3D" id="3.40.50.12160">
    <property type="entry name" value="Methylthiotransferase, N-terminal domain"/>
    <property type="match status" value="1"/>
</dbReference>
<keyword evidence="6" id="KW-0479">Metal-binding</keyword>
<feature type="domain" description="MTTase N-terminal" evidence="9">
    <location>
        <begin position="3"/>
        <end position="118"/>
    </location>
</feature>
<feature type="domain" description="Radical SAM core" evidence="10">
    <location>
        <begin position="116"/>
        <end position="349"/>
    </location>
</feature>
<accession>A0A0G3WJW7</accession>
<gene>
    <name evidence="11" type="primary">miaB</name>
    <name evidence="11" type="ORF">Epro_0806</name>
</gene>
<evidence type="ECO:0000259" key="9">
    <source>
        <dbReference type="PROSITE" id="PS51449"/>
    </source>
</evidence>
<evidence type="ECO:0000256" key="5">
    <source>
        <dbReference type="ARBA" id="ARBA00022691"/>
    </source>
</evidence>
<evidence type="ECO:0000313" key="12">
    <source>
        <dbReference type="Proteomes" id="UP000035337"/>
    </source>
</evidence>
<evidence type="ECO:0000313" key="11">
    <source>
        <dbReference type="EMBL" id="AKL98185.1"/>
    </source>
</evidence>
<dbReference type="EMBL" id="CP009498">
    <property type="protein sequence ID" value="AKL98185.1"/>
    <property type="molecule type" value="Genomic_DNA"/>
</dbReference>
<keyword evidence="2" id="KW-0004">4Fe-4S</keyword>
<dbReference type="SFLD" id="SFLDG01082">
    <property type="entry name" value="B12-binding_domain_containing"/>
    <property type="match status" value="1"/>
</dbReference>
<evidence type="ECO:0000256" key="4">
    <source>
        <dbReference type="ARBA" id="ARBA00022679"/>
    </source>
</evidence>
<dbReference type="GO" id="GO:0005829">
    <property type="term" value="C:cytosol"/>
    <property type="evidence" value="ECO:0007669"/>
    <property type="project" value="TreeGrafter"/>
</dbReference>
<dbReference type="OrthoDB" id="9805215at2"/>
<dbReference type="InterPro" id="IPR006638">
    <property type="entry name" value="Elp3/MiaA/NifB-like_rSAM"/>
</dbReference>
<sequence>MNKKYYIYTFGCKVNRYETQLITDKLKKDGGVAADLPENADVIIFNSCTVTENADKECKYYLRKTLKLKNNPQIILTGCMAKNKNAKLEEEYPGVKIVSDKENFYMSPNEQTIENFDGRRRAFLKIQDGCNSFCSYCIVPYVRNTLWSKPENIVLEEIKNLVKKGYAEIVLTGIHVGKWQGEKNKDKEVSFSDLIEKIVVLPLDFRIRISSIEPNEIDDKLINLMKNNPDKICRHLHVPLQSGSDEVLKKMNRKYFTKDYTEKINNILKQLPNLALTTDIITGFPGETNKHHNETLKFVKQTQFARFHIFRYSDRTGTKASQFENKISPAEVKARSEELFSADAQKRKEFLQKNIGKKRKAVRVGKNKVLTDNYIERQMSAETSEKIFEIIIDENCKI</sequence>
<protein>
    <submittedName>
        <fullName evidence="11">tRNA N(6)-threonylcarbamoyladenosine (T(6)A) methylthiotransferase</fullName>
    </submittedName>
</protein>
<dbReference type="STRING" id="1408281.Epro_0806"/>
<dbReference type="SUPFAM" id="SSF102114">
    <property type="entry name" value="Radical SAM enzymes"/>
    <property type="match status" value="1"/>
</dbReference>
<keyword evidence="5" id="KW-0949">S-adenosyl-L-methionine</keyword>
<dbReference type="RefSeq" id="WP_052570719.1">
    <property type="nucleotide sequence ID" value="NZ_CP009498.1"/>
</dbReference>
<dbReference type="PATRIC" id="fig|1408281.3.peg.824"/>
<evidence type="ECO:0000256" key="8">
    <source>
        <dbReference type="ARBA" id="ARBA00023014"/>
    </source>
</evidence>
<dbReference type="GO" id="GO:0051539">
    <property type="term" value="F:4 iron, 4 sulfur cluster binding"/>
    <property type="evidence" value="ECO:0007669"/>
    <property type="project" value="UniProtKB-KW"/>
</dbReference>
<dbReference type="Gene3D" id="3.80.30.20">
    <property type="entry name" value="tm_1862 like domain"/>
    <property type="match status" value="1"/>
</dbReference>
<keyword evidence="3" id="KW-0963">Cytoplasm</keyword>
<dbReference type="InterPro" id="IPR013848">
    <property type="entry name" value="Methylthiotransferase_N"/>
</dbReference>
<dbReference type="PANTHER" id="PTHR43020">
    <property type="entry name" value="CDK5 REGULATORY SUBUNIT-ASSOCIATED PROTEIN 1"/>
    <property type="match status" value="1"/>
</dbReference>
<evidence type="ECO:0000256" key="2">
    <source>
        <dbReference type="ARBA" id="ARBA00022485"/>
    </source>
</evidence>
<dbReference type="GO" id="GO:0035597">
    <property type="term" value="F:tRNA-2-methylthio-N(6)-dimethylallyladenosine(37) synthase activity"/>
    <property type="evidence" value="ECO:0007669"/>
    <property type="project" value="TreeGrafter"/>
</dbReference>
<dbReference type="PANTHER" id="PTHR43020:SF2">
    <property type="entry name" value="MITOCHONDRIAL TRNA METHYLTHIOTRANSFERASE CDK5RAP1"/>
    <property type="match status" value="1"/>
</dbReference>
<evidence type="ECO:0000259" key="10">
    <source>
        <dbReference type="PROSITE" id="PS51918"/>
    </source>
</evidence>